<evidence type="ECO:0000259" key="1">
    <source>
        <dbReference type="Pfam" id="PF02486"/>
    </source>
</evidence>
<evidence type="ECO:0000313" key="3">
    <source>
        <dbReference type="EMBL" id="WER42959.1"/>
    </source>
</evidence>
<name>A0ABD7XNV5_ENTFL</name>
<dbReference type="Proteomes" id="UP001222182">
    <property type="component" value="Chromosome"/>
</dbReference>
<feature type="domain" description="Replication initiation protein-like C-terminal" evidence="1">
    <location>
        <begin position="125"/>
        <end position="295"/>
    </location>
</feature>
<organism evidence="3 4">
    <name type="scientific">Enterococcus faecalis</name>
    <name type="common">Streptococcus faecalis</name>
    <dbReference type="NCBI Taxonomy" id="1351"/>
    <lineage>
        <taxon>Bacteria</taxon>
        <taxon>Bacillati</taxon>
        <taxon>Bacillota</taxon>
        <taxon>Bacilli</taxon>
        <taxon>Lactobacillales</taxon>
        <taxon>Enterococcaceae</taxon>
        <taxon>Enterococcus</taxon>
    </lineage>
</organism>
<feature type="domain" description="Rolling Circle replication initiation protein N-terminal" evidence="2">
    <location>
        <begin position="21"/>
        <end position="115"/>
    </location>
</feature>
<dbReference type="Pfam" id="PF18106">
    <property type="entry name" value="Rol_Rep_N"/>
    <property type="match status" value="1"/>
</dbReference>
<dbReference type="InterPro" id="IPR040819">
    <property type="entry name" value="Rol_Rep_N"/>
</dbReference>
<protein>
    <submittedName>
        <fullName evidence="3">Replication initiation factor domain-containing protein</fullName>
    </submittedName>
</protein>
<keyword evidence="3" id="KW-0396">Initiation factor</keyword>
<dbReference type="InterPro" id="IPR003491">
    <property type="entry name" value="REP-like_C"/>
</dbReference>
<reference evidence="3 4" key="1">
    <citation type="submission" date="2023-03" db="EMBL/GenBank/DDBJ databases">
        <title>Complete genome sequence of an Enterococcus faecalis urinary isolate.</title>
        <authorList>
            <person name="Brauer A.L."/>
            <person name="Armbruster C.E."/>
        </authorList>
    </citation>
    <scope>NUCLEOTIDE SEQUENCE [LARGE SCALE GENOMIC DNA]</scope>
    <source>
        <strain evidence="3 4">3143</strain>
    </source>
</reference>
<dbReference type="AlphaFoldDB" id="A0ABD7XNV5"/>
<dbReference type="Pfam" id="PF02486">
    <property type="entry name" value="Rep_trans"/>
    <property type="match status" value="1"/>
</dbReference>
<dbReference type="EMBL" id="CP119528">
    <property type="protein sequence ID" value="WER42959.1"/>
    <property type="molecule type" value="Genomic_DNA"/>
</dbReference>
<dbReference type="GO" id="GO:0003743">
    <property type="term" value="F:translation initiation factor activity"/>
    <property type="evidence" value="ECO:0007669"/>
    <property type="project" value="UniProtKB-KW"/>
</dbReference>
<sequence length="375" mass="44122">MPKVIDRRGRGLKTSQKNVTAKIDWLQIIFYQCSIEELLETLLKIEKDCFLVEKAQIRYKEYDVCYSYGSLKIYTYDLPAFEESECYLVFSGDACSLYERLLHSLESNWVMFFQQLVTQFSQRFKVKRLDIALDDRNKQPYFKVEQLIKLCKKKRYESRKRKFHVTESNVAGTKTSKTLYIGKRTSDVMFRIYDKDLETAQKEKRAVQEIGSWKRLEVEFKRDVAQAIVELISKNTDSLEELMRSFVKQELNFYSDDEHTKIPRFWERYLGNVAPLKIARKYEIRGLKDTEQWFVFGGGLSTLKAFDFLANHGALGNLQNMLQAIQDAELSRPLTKKVVDHLVDIGREDLIEEIYLLTKKENLKKDKVIQSQAPL</sequence>
<evidence type="ECO:0000313" key="4">
    <source>
        <dbReference type="Proteomes" id="UP001222182"/>
    </source>
</evidence>
<evidence type="ECO:0000259" key="2">
    <source>
        <dbReference type="Pfam" id="PF18106"/>
    </source>
</evidence>
<accession>A0ABD7XNV5</accession>
<dbReference type="RefSeq" id="WP_228841198.1">
    <property type="nucleotide sequence ID" value="NZ_AP031218.1"/>
</dbReference>
<proteinExistence type="predicted"/>
<gene>
    <name evidence="3" type="ORF">P0083_01150</name>
</gene>
<keyword evidence="3" id="KW-0648">Protein biosynthesis</keyword>